<dbReference type="EMBL" id="SMUV01000067">
    <property type="protein sequence ID" value="TDK46171.1"/>
    <property type="molecule type" value="Genomic_DNA"/>
</dbReference>
<dbReference type="OrthoDB" id="8478851at2"/>
<dbReference type="PANTHER" id="PTHR30055:SF234">
    <property type="entry name" value="HTH-TYPE TRANSCRIPTIONAL REGULATOR BETI"/>
    <property type="match status" value="1"/>
</dbReference>
<dbReference type="InterPro" id="IPR009057">
    <property type="entry name" value="Homeodomain-like_sf"/>
</dbReference>
<evidence type="ECO:0000256" key="2">
    <source>
        <dbReference type="ARBA" id="ARBA00023125"/>
    </source>
</evidence>
<keyword evidence="7" id="KW-1185">Reference proteome</keyword>
<keyword evidence="3" id="KW-0804">Transcription</keyword>
<dbReference type="PROSITE" id="PS50977">
    <property type="entry name" value="HTH_TETR_2"/>
    <property type="match status" value="1"/>
</dbReference>
<protein>
    <submittedName>
        <fullName evidence="6">TetR/AcrR family transcriptional regulator</fullName>
    </submittedName>
</protein>
<keyword evidence="1" id="KW-0805">Transcription regulation</keyword>
<evidence type="ECO:0000256" key="1">
    <source>
        <dbReference type="ARBA" id="ARBA00023015"/>
    </source>
</evidence>
<dbReference type="PANTHER" id="PTHR30055">
    <property type="entry name" value="HTH-TYPE TRANSCRIPTIONAL REGULATOR RUTR"/>
    <property type="match status" value="1"/>
</dbReference>
<comment type="caution">
    <text evidence="6">The sequence shown here is derived from an EMBL/GenBank/DDBJ whole genome shotgun (WGS) entry which is preliminary data.</text>
</comment>
<evidence type="ECO:0000313" key="7">
    <source>
        <dbReference type="Proteomes" id="UP000295301"/>
    </source>
</evidence>
<feature type="domain" description="HTH tetR-type" evidence="5">
    <location>
        <begin position="6"/>
        <end position="66"/>
    </location>
</feature>
<reference evidence="6 7" key="1">
    <citation type="submission" date="2019-03" db="EMBL/GenBank/DDBJ databases">
        <title>Ruegeria lutea sp. nov., a novel strain, isolated from marine sediment, the Masan Bay, South Korea.</title>
        <authorList>
            <person name="Kim J."/>
            <person name="Kim D.-Y."/>
            <person name="Lee S.-S."/>
        </authorList>
    </citation>
    <scope>NUCLEOTIDE SEQUENCE [LARGE SCALE GENOMIC DNA]</scope>
    <source>
        <strain evidence="6 7">318-1</strain>
    </source>
</reference>
<proteinExistence type="predicted"/>
<dbReference type="SUPFAM" id="SSF46689">
    <property type="entry name" value="Homeodomain-like"/>
    <property type="match status" value="1"/>
</dbReference>
<dbReference type="Pfam" id="PF17932">
    <property type="entry name" value="TetR_C_24"/>
    <property type="match status" value="1"/>
</dbReference>
<dbReference type="SUPFAM" id="SSF48498">
    <property type="entry name" value="Tetracyclin repressor-like, C-terminal domain"/>
    <property type="match status" value="1"/>
</dbReference>
<keyword evidence="2 4" id="KW-0238">DNA-binding</keyword>
<dbReference type="Pfam" id="PF00440">
    <property type="entry name" value="TetR_N"/>
    <property type="match status" value="1"/>
</dbReference>
<accession>A0A4R5V3C8</accession>
<dbReference type="GO" id="GO:0000976">
    <property type="term" value="F:transcription cis-regulatory region binding"/>
    <property type="evidence" value="ECO:0007669"/>
    <property type="project" value="TreeGrafter"/>
</dbReference>
<dbReference type="InterPro" id="IPR036271">
    <property type="entry name" value="Tet_transcr_reg_TetR-rel_C_sf"/>
</dbReference>
<dbReference type="AlphaFoldDB" id="A0A4R5V3C8"/>
<feature type="DNA-binding region" description="H-T-H motif" evidence="4">
    <location>
        <begin position="29"/>
        <end position="48"/>
    </location>
</feature>
<organism evidence="6 7">
    <name type="scientific">Antarcticimicrobium luteum</name>
    <dbReference type="NCBI Taxonomy" id="2547397"/>
    <lineage>
        <taxon>Bacteria</taxon>
        <taxon>Pseudomonadati</taxon>
        <taxon>Pseudomonadota</taxon>
        <taxon>Alphaproteobacteria</taxon>
        <taxon>Rhodobacterales</taxon>
        <taxon>Paracoccaceae</taxon>
        <taxon>Antarcticimicrobium</taxon>
    </lineage>
</organism>
<dbReference type="Gene3D" id="1.10.357.10">
    <property type="entry name" value="Tetracycline Repressor, domain 2"/>
    <property type="match status" value="1"/>
</dbReference>
<evidence type="ECO:0000313" key="6">
    <source>
        <dbReference type="EMBL" id="TDK46171.1"/>
    </source>
</evidence>
<dbReference type="InterPro" id="IPR041490">
    <property type="entry name" value="KstR2_TetR_C"/>
</dbReference>
<gene>
    <name evidence="6" type="ORF">E1832_12330</name>
</gene>
<dbReference type="Gene3D" id="1.10.10.60">
    <property type="entry name" value="Homeodomain-like"/>
    <property type="match status" value="1"/>
</dbReference>
<name>A0A4R5V3C8_9RHOB</name>
<dbReference type="RefSeq" id="WP_133360070.1">
    <property type="nucleotide sequence ID" value="NZ_SMUV01000067.1"/>
</dbReference>
<evidence type="ECO:0000259" key="5">
    <source>
        <dbReference type="PROSITE" id="PS50977"/>
    </source>
</evidence>
<dbReference type="GO" id="GO:0003700">
    <property type="term" value="F:DNA-binding transcription factor activity"/>
    <property type="evidence" value="ECO:0007669"/>
    <property type="project" value="TreeGrafter"/>
</dbReference>
<sequence length="202" mass="21998">MSETLSESQSEILDAAAACFMKLGVRVASVDDIARSLGSTKGRIYHHFVSKGALLGAVRLQAPKFTRQAVAPVIDGTLPPGRNFHNMALAHVAAVFRTLPYHKVVMQHYTGLEAKSASDADRAMEARIQAANASYEDLFRAVIRAGMEHGEFRRQNLSVALHSVLILLNAPVFWYSPRPGEPEDFTVQVARQLADMGLAALA</sequence>
<dbReference type="InterPro" id="IPR023772">
    <property type="entry name" value="DNA-bd_HTH_TetR-type_CS"/>
</dbReference>
<dbReference type="InterPro" id="IPR001647">
    <property type="entry name" value="HTH_TetR"/>
</dbReference>
<dbReference type="Proteomes" id="UP000295301">
    <property type="component" value="Unassembled WGS sequence"/>
</dbReference>
<evidence type="ECO:0000256" key="3">
    <source>
        <dbReference type="ARBA" id="ARBA00023163"/>
    </source>
</evidence>
<dbReference type="PRINTS" id="PR00455">
    <property type="entry name" value="HTHTETR"/>
</dbReference>
<dbReference type="PROSITE" id="PS01081">
    <property type="entry name" value="HTH_TETR_1"/>
    <property type="match status" value="1"/>
</dbReference>
<evidence type="ECO:0000256" key="4">
    <source>
        <dbReference type="PROSITE-ProRule" id="PRU00335"/>
    </source>
</evidence>
<dbReference type="InterPro" id="IPR050109">
    <property type="entry name" value="HTH-type_TetR-like_transc_reg"/>
</dbReference>